<evidence type="ECO:0000313" key="2">
    <source>
        <dbReference type="Proteomes" id="UP000828941"/>
    </source>
</evidence>
<name>A0ACB9PMG7_BAUVA</name>
<dbReference type="EMBL" id="CM039429">
    <property type="protein sequence ID" value="KAI4348676.1"/>
    <property type="molecule type" value="Genomic_DNA"/>
</dbReference>
<evidence type="ECO:0000313" key="1">
    <source>
        <dbReference type="EMBL" id="KAI4348676.1"/>
    </source>
</evidence>
<keyword evidence="2" id="KW-1185">Reference proteome</keyword>
<comment type="caution">
    <text evidence="1">The sequence shown here is derived from an EMBL/GenBank/DDBJ whole genome shotgun (WGS) entry which is preliminary data.</text>
</comment>
<reference evidence="1 2" key="1">
    <citation type="journal article" date="2022" name="DNA Res.">
        <title>Chromosomal-level genome assembly of the orchid tree Bauhinia variegata (Leguminosae; Cercidoideae) supports the allotetraploid origin hypothesis of Bauhinia.</title>
        <authorList>
            <person name="Zhong Y."/>
            <person name="Chen Y."/>
            <person name="Zheng D."/>
            <person name="Pang J."/>
            <person name="Liu Y."/>
            <person name="Luo S."/>
            <person name="Meng S."/>
            <person name="Qian L."/>
            <person name="Wei D."/>
            <person name="Dai S."/>
            <person name="Zhou R."/>
        </authorList>
    </citation>
    <scope>NUCLEOTIDE SEQUENCE [LARGE SCALE GENOMIC DNA]</scope>
    <source>
        <strain evidence="1">BV-YZ2020</strain>
    </source>
</reference>
<protein>
    <submittedName>
        <fullName evidence="1">Uncharacterized protein</fullName>
    </submittedName>
</protein>
<proteinExistence type="predicted"/>
<sequence length="652" mass="73470">MKMELEGDTDIAARKNRGLCLVWEDLTVAVASNLGNASKRKLLNGLSGYAEPNRIMALMGPSGSGKSTLLDALAGTLPTNIAVTGNILFNGNKSTDRRDVSYVTQEDYFLGTLTVRETLTYAALLRLPANITQDEIVKVVNKTLTEMGLQDCAERTIGNWHLRGISNGEKRRLSISIEMLTQPQILFLDEPTSGLDSAAVFYVILSLRNIAHDGRIVICSIHQPSSEIFDLFDDLLLLAGGETVYFGGRELSVKFFANAGFPCPTRKNSPEHFLRCVSSEFDSIATLMQSQNVNRTPPLSSSSSSSSNSLMDFTTEEIKAELIKNYKNSELSRNAKKKIREISLTEDLPIRSKKTLRSSWWKQLCILTRRSFLNMSRDIGYYWMWILCYILVSVTAGMLYFNIGKSNQAILSRGKCDGFIYGFMVFLSIGGLPFFLEELKVFTRERFGRHYGDAVYVLSNFLSSFPFVLAISISSGTILYHMVNFHPGFTHYCYFCINFSCCIAVTEASMLMVAAFVSNLLVAVGTAAGVTVLMMMPSNIFRRLVDLPKFFWRYPMSYLSYVVWSIQYKNDLIGLEFEPAVPGDPMIKGEVILRDTFAISMDYSKWWDLAAVLCLLISYRLLLFFMLKHRERVSSLFYNKRALLGIFIRRPS</sequence>
<organism evidence="1 2">
    <name type="scientific">Bauhinia variegata</name>
    <name type="common">Purple orchid tree</name>
    <name type="synonym">Phanera variegata</name>
    <dbReference type="NCBI Taxonomy" id="167791"/>
    <lineage>
        <taxon>Eukaryota</taxon>
        <taxon>Viridiplantae</taxon>
        <taxon>Streptophyta</taxon>
        <taxon>Embryophyta</taxon>
        <taxon>Tracheophyta</taxon>
        <taxon>Spermatophyta</taxon>
        <taxon>Magnoliopsida</taxon>
        <taxon>eudicotyledons</taxon>
        <taxon>Gunneridae</taxon>
        <taxon>Pentapetalae</taxon>
        <taxon>rosids</taxon>
        <taxon>fabids</taxon>
        <taxon>Fabales</taxon>
        <taxon>Fabaceae</taxon>
        <taxon>Cercidoideae</taxon>
        <taxon>Cercideae</taxon>
        <taxon>Bauhiniinae</taxon>
        <taxon>Bauhinia</taxon>
    </lineage>
</organism>
<gene>
    <name evidence="1" type="ORF">L6164_009372</name>
</gene>
<dbReference type="Proteomes" id="UP000828941">
    <property type="component" value="Chromosome 4"/>
</dbReference>
<accession>A0ACB9PMG7</accession>